<gene>
    <name evidence="9" type="ORF">H4O18_14905</name>
</gene>
<feature type="transmembrane region" description="Helical" evidence="8">
    <location>
        <begin position="236"/>
        <end position="256"/>
    </location>
</feature>
<accession>A0ABR7QQ20</accession>
<keyword evidence="7 8" id="KW-0472">Membrane</keyword>
<feature type="transmembrane region" description="Helical" evidence="8">
    <location>
        <begin position="67"/>
        <end position="88"/>
    </location>
</feature>
<evidence type="ECO:0000313" key="10">
    <source>
        <dbReference type="Proteomes" id="UP000618952"/>
    </source>
</evidence>
<evidence type="ECO:0000256" key="7">
    <source>
        <dbReference type="ARBA" id="ARBA00023136"/>
    </source>
</evidence>
<feature type="transmembrane region" description="Helical" evidence="8">
    <location>
        <begin position="208"/>
        <end position="224"/>
    </location>
</feature>
<evidence type="ECO:0000256" key="8">
    <source>
        <dbReference type="RuleBase" id="RU363041"/>
    </source>
</evidence>
<comment type="similarity">
    <text evidence="2 8">Belongs to the 4-toluene sulfonate uptake permease (TSUP) (TC 2.A.102) family.</text>
</comment>
<feature type="transmembrane region" description="Helical" evidence="8">
    <location>
        <begin position="108"/>
        <end position="131"/>
    </location>
</feature>
<dbReference type="EMBL" id="JACLHY010000016">
    <property type="protein sequence ID" value="MBC8769284.1"/>
    <property type="molecule type" value="Genomic_DNA"/>
</dbReference>
<comment type="subcellular location">
    <subcellularLocation>
        <location evidence="1 8">Cell membrane</location>
        <topology evidence="1 8">Multi-pass membrane protein</topology>
    </subcellularLocation>
</comment>
<organism evidence="9 10">
    <name type="scientific">Arenibacter arenosicollis</name>
    <dbReference type="NCBI Taxonomy" id="2762274"/>
    <lineage>
        <taxon>Bacteria</taxon>
        <taxon>Pseudomonadati</taxon>
        <taxon>Bacteroidota</taxon>
        <taxon>Flavobacteriia</taxon>
        <taxon>Flavobacteriales</taxon>
        <taxon>Flavobacteriaceae</taxon>
        <taxon>Arenibacter</taxon>
    </lineage>
</organism>
<keyword evidence="4 8" id="KW-1003">Cell membrane</keyword>
<comment type="caution">
    <text evidence="9">The sequence shown here is derived from an EMBL/GenBank/DDBJ whole genome shotgun (WGS) entry which is preliminary data.</text>
</comment>
<evidence type="ECO:0000256" key="1">
    <source>
        <dbReference type="ARBA" id="ARBA00004651"/>
    </source>
</evidence>
<dbReference type="InterPro" id="IPR052017">
    <property type="entry name" value="TSUP"/>
</dbReference>
<dbReference type="InterPro" id="IPR002781">
    <property type="entry name" value="TM_pro_TauE-like"/>
</dbReference>
<evidence type="ECO:0000256" key="2">
    <source>
        <dbReference type="ARBA" id="ARBA00009142"/>
    </source>
</evidence>
<dbReference type="RefSeq" id="WP_187585950.1">
    <property type="nucleotide sequence ID" value="NZ_JACLHY010000016.1"/>
</dbReference>
<sequence>MEIILISIVAFLAAILTFFSGFGLGTILTPVFMLFFSVELSIALTGIVHFFNNVFKIFLVGKDADRSVLIKFGIPAVIFAFIGAWILIHIPDAKALFIYQLFGKTFEVFPVKFIISILLIIFASMDLIPYFQNLKFAKNKLPIGGALSGFFGGLSGNQGALRSAFLIKVGLSKETFIGTAVVVSTFVDFTRLGVYATRFNKSGLMDNLTIVVFATLSAIAGAYIGNRLLKKVTLKFLQITVATMLIIISLALGGGLI</sequence>
<dbReference type="PANTHER" id="PTHR30269">
    <property type="entry name" value="TRANSMEMBRANE PROTEIN YFCA"/>
    <property type="match status" value="1"/>
</dbReference>
<proteinExistence type="inferred from homology"/>
<reference evidence="9 10" key="1">
    <citation type="submission" date="2020-08" db="EMBL/GenBank/DDBJ databases">
        <title>Arenibacter gaetbuli sp. nov., isolated from a sand dune.</title>
        <authorList>
            <person name="Park S."/>
            <person name="Yoon J.-H."/>
        </authorList>
    </citation>
    <scope>NUCLEOTIDE SEQUENCE [LARGE SCALE GENOMIC DNA]</scope>
    <source>
        <strain evidence="9 10">BSSL-BM3</strain>
    </source>
</reference>
<dbReference type="PANTHER" id="PTHR30269:SF37">
    <property type="entry name" value="MEMBRANE TRANSPORTER PROTEIN"/>
    <property type="match status" value="1"/>
</dbReference>
<protein>
    <recommendedName>
        <fullName evidence="8">Probable membrane transporter protein</fullName>
    </recommendedName>
</protein>
<dbReference type="Proteomes" id="UP000618952">
    <property type="component" value="Unassembled WGS sequence"/>
</dbReference>
<keyword evidence="10" id="KW-1185">Reference proteome</keyword>
<keyword evidence="3" id="KW-0813">Transport</keyword>
<evidence type="ECO:0000256" key="5">
    <source>
        <dbReference type="ARBA" id="ARBA00022692"/>
    </source>
</evidence>
<evidence type="ECO:0000256" key="4">
    <source>
        <dbReference type="ARBA" id="ARBA00022475"/>
    </source>
</evidence>
<keyword evidence="6 8" id="KW-1133">Transmembrane helix</keyword>
<evidence type="ECO:0000313" key="9">
    <source>
        <dbReference type="EMBL" id="MBC8769284.1"/>
    </source>
</evidence>
<evidence type="ECO:0000256" key="6">
    <source>
        <dbReference type="ARBA" id="ARBA00022989"/>
    </source>
</evidence>
<evidence type="ECO:0000256" key="3">
    <source>
        <dbReference type="ARBA" id="ARBA00022448"/>
    </source>
</evidence>
<dbReference type="Pfam" id="PF01925">
    <property type="entry name" value="TauE"/>
    <property type="match status" value="1"/>
</dbReference>
<feature type="transmembrane region" description="Helical" evidence="8">
    <location>
        <begin position="33"/>
        <end position="55"/>
    </location>
</feature>
<feature type="transmembrane region" description="Helical" evidence="8">
    <location>
        <begin position="176"/>
        <end position="196"/>
    </location>
</feature>
<keyword evidence="5 8" id="KW-0812">Transmembrane</keyword>
<name>A0ABR7QQ20_9FLAO</name>